<proteinExistence type="predicted"/>
<dbReference type="InterPro" id="IPR036366">
    <property type="entry name" value="PGBDSf"/>
</dbReference>
<dbReference type="Gene3D" id="1.10.101.10">
    <property type="entry name" value="PGBD-like superfamily/PGBD"/>
    <property type="match status" value="1"/>
</dbReference>
<organism evidence="2 3">
    <name type="scientific">Candidatus Colwellbacteria bacterium CG10_big_fil_rev_8_21_14_0_10_42_22</name>
    <dbReference type="NCBI Taxonomy" id="1974540"/>
    <lineage>
        <taxon>Bacteria</taxon>
        <taxon>Candidatus Colwelliibacteriota</taxon>
    </lineage>
</organism>
<sequence length="648" mass="67541">MRKLGTIGISIATVLSLAGAGVLAPVAGAVTIAELQAQIATLTAQLAALTGGTSTTACYAFNVDLTVGSTGPDVTTLQNYLQGTGHFTFAGGATGYFGPITQTAVAAWQAANGIAPAVGYFGPISRAKYNTLCSSTPATPETPGTSSGLEGGSGSADYKLLSTWSGEEVGEGADDVEVSGLEVEAIDSDLELKAVRVNFDQGTADNDFEEYADEVSIWLDGEEFGRVDADDFNDDNAFQSTIALDSGAVVEEGEKGELVVAVSGARNIDSNDVTETWTVDFTQVRYMDAAGSSVSEDPGTGTRTFSFETFATASSLELHITLADNDAVNKAHLVDVHATENTRVTILDFELENKGDTDLEYNEFGVNLDVTGSADVDDFIAGGTSPQIYLVLDGEDYGTASYQDDADDISVGTDEDILFDDVNFTHPAGETVSGQIEVTIRGLDEDPDVGDTIQATLGETETDQTALVDVRDESNTQLADAQITGSAAGEANEIRDVGFDIALVGTPTAVKTAGNASTGTSDSAEYTITFDVTAWGGSIFIDATSPTRAGTTESNVTTSVSTGTLTTDIRTDSGASESASAFTVLEGQTERFSVIGRVGDGDDDLADGYLDMSLSSLRYNLTDATGTLTYTLNLGEFRTPAVFLDDQE</sequence>
<dbReference type="Proteomes" id="UP000231466">
    <property type="component" value="Unassembled WGS sequence"/>
</dbReference>
<gene>
    <name evidence="2" type="ORF">COT89_00890</name>
</gene>
<accession>A0A2H0VIS1</accession>
<dbReference type="InterPro" id="IPR002477">
    <property type="entry name" value="Peptidoglycan-bd-like"/>
</dbReference>
<evidence type="ECO:0000313" key="2">
    <source>
        <dbReference type="EMBL" id="PIR98249.1"/>
    </source>
</evidence>
<evidence type="ECO:0000313" key="3">
    <source>
        <dbReference type="Proteomes" id="UP000231466"/>
    </source>
</evidence>
<evidence type="ECO:0000259" key="1">
    <source>
        <dbReference type="Pfam" id="PF01471"/>
    </source>
</evidence>
<dbReference type="EMBL" id="PFAH01000002">
    <property type="protein sequence ID" value="PIR98249.1"/>
    <property type="molecule type" value="Genomic_DNA"/>
</dbReference>
<dbReference type="SUPFAM" id="SSF47090">
    <property type="entry name" value="PGBD-like"/>
    <property type="match status" value="1"/>
</dbReference>
<reference evidence="3" key="1">
    <citation type="submission" date="2017-09" db="EMBL/GenBank/DDBJ databases">
        <title>Depth-based differentiation of microbial function through sediment-hosted aquifers and enrichment of novel symbionts in the deep terrestrial subsurface.</title>
        <authorList>
            <person name="Probst A.J."/>
            <person name="Ladd B."/>
            <person name="Jarett J.K."/>
            <person name="Geller-Mcgrath D.E."/>
            <person name="Sieber C.M.K."/>
            <person name="Emerson J.B."/>
            <person name="Anantharaman K."/>
            <person name="Thomas B.C."/>
            <person name="Malmstrom R."/>
            <person name="Stieglmeier M."/>
            <person name="Klingl A."/>
            <person name="Woyke T."/>
            <person name="Ryan C.M."/>
            <person name="Banfield J.F."/>
        </authorList>
    </citation>
    <scope>NUCLEOTIDE SEQUENCE [LARGE SCALE GENOMIC DNA]</scope>
</reference>
<protein>
    <recommendedName>
        <fullName evidence="1">Peptidoglycan binding-like domain-containing protein</fullName>
    </recommendedName>
</protein>
<dbReference type="Pfam" id="PF01471">
    <property type="entry name" value="PG_binding_1"/>
    <property type="match status" value="1"/>
</dbReference>
<feature type="domain" description="Peptidoglycan binding-like" evidence="1">
    <location>
        <begin position="70"/>
        <end position="115"/>
    </location>
</feature>
<dbReference type="AlphaFoldDB" id="A0A2H0VIS1"/>
<name>A0A2H0VIS1_9BACT</name>
<comment type="caution">
    <text evidence="2">The sequence shown here is derived from an EMBL/GenBank/DDBJ whole genome shotgun (WGS) entry which is preliminary data.</text>
</comment>
<dbReference type="InterPro" id="IPR036365">
    <property type="entry name" value="PGBD-like_sf"/>
</dbReference>